<dbReference type="InterPro" id="IPR008250">
    <property type="entry name" value="ATPase_P-typ_transduc_dom_A_sf"/>
</dbReference>
<dbReference type="InterPro" id="IPR032631">
    <property type="entry name" value="P-type_ATPase_N"/>
</dbReference>
<keyword evidence="11 16" id="KW-0472">Membrane</keyword>
<comment type="similarity">
    <text evidence="3 16">Belongs to the cation transport ATPase (P-type) (TC 3.A.3) family. Type IV subfamily.</text>
</comment>
<feature type="binding site" evidence="14">
    <location>
        <position position="591"/>
    </location>
    <ligand>
        <name>ATP</name>
        <dbReference type="ChEBI" id="CHEBI:30616"/>
    </ligand>
</feature>
<feature type="binding site" evidence="15">
    <location>
        <position position="456"/>
    </location>
    <ligand>
        <name>Mg(2+)</name>
        <dbReference type="ChEBI" id="CHEBI:18420"/>
    </ligand>
</feature>
<evidence type="ECO:0000259" key="20">
    <source>
        <dbReference type="Pfam" id="PF16212"/>
    </source>
</evidence>
<dbReference type="Proteomes" id="UP000674179">
    <property type="component" value="Chromosome 34"/>
</dbReference>
<feature type="active site" description="4-aspartylphosphate intermediate" evidence="13">
    <location>
        <position position="456"/>
    </location>
</feature>
<feature type="transmembrane region" description="Helical" evidence="16">
    <location>
        <begin position="1096"/>
        <end position="1116"/>
    </location>
</feature>
<dbReference type="InterPro" id="IPR023298">
    <property type="entry name" value="ATPase_P-typ_TM_dom_sf"/>
</dbReference>
<evidence type="ECO:0000256" key="1">
    <source>
        <dbReference type="ARBA" id="ARBA00004141"/>
    </source>
</evidence>
<feature type="region of interest" description="Disordered" evidence="17">
    <location>
        <begin position="1"/>
        <end position="64"/>
    </location>
</feature>
<feature type="binding site" evidence="14">
    <location>
        <position position="634"/>
    </location>
    <ligand>
        <name>ATP</name>
        <dbReference type="ChEBI" id="CHEBI:30616"/>
    </ligand>
</feature>
<feature type="binding site" evidence="14">
    <location>
        <position position="777"/>
    </location>
    <ligand>
        <name>ATP</name>
        <dbReference type="ChEBI" id="CHEBI:30616"/>
    </ligand>
</feature>
<evidence type="ECO:0000256" key="4">
    <source>
        <dbReference type="ARBA" id="ARBA00022692"/>
    </source>
</evidence>
<feature type="transmembrane region" description="Helical" evidence="16">
    <location>
        <begin position="1033"/>
        <end position="1055"/>
    </location>
</feature>
<organism evidence="21 22">
    <name type="scientific">Leishmania enriettii</name>
    <dbReference type="NCBI Taxonomy" id="5663"/>
    <lineage>
        <taxon>Eukaryota</taxon>
        <taxon>Discoba</taxon>
        <taxon>Euglenozoa</taxon>
        <taxon>Kinetoplastea</taxon>
        <taxon>Metakinetoplastina</taxon>
        <taxon>Trypanosomatida</taxon>
        <taxon>Trypanosomatidae</taxon>
        <taxon>Leishmaniinae</taxon>
        <taxon>Leishmania</taxon>
    </lineage>
</organism>
<keyword evidence="4 16" id="KW-0812">Transmembrane</keyword>
<feature type="transmembrane region" description="Helical" evidence="16">
    <location>
        <begin position="393"/>
        <end position="412"/>
    </location>
</feature>
<dbReference type="InterPro" id="IPR059000">
    <property type="entry name" value="ATPase_P-type_domA"/>
</dbReference>
<dbReference type="SUPFAM" id="SSF81660">
    <property type="entry name" value="Metal cation-transporting ATPase, ATP-binding domain N"/>
    <property type="match status" value="1"/>
</dbReference>
<keyword evidence="6 14" id="KW-0547">Nucleotide-binding</keyword>
<dbReference type="GO" id="GO:0005886">
    <property type="term" value="C:plasma membrane"/>
    <property type="evidence" value="ECO:0007669"/>
    <property type="project" value="TreeGrafter"/>
</dbReference>
<feature type="binding site" evidence="14">
    <location>
        <position position="897"/>
    </location>
    <ligand>
        <name>ATP</name>
        <dbReference type="ChEBI" id="CHEBI:30616"/>
    </ligand>
</feature>
<evidence type="ECO:0000256" key="16">
    <source>
        <dbReference type="RuleBase" id="RU362033"/>
    </source>
</evidence>
<feature type="transmembrane region" description="Helical" evidence="16">
    <location>
        <begin position="133"/>
        <end position="156"/>
    </location>
</feature>
<feature type="transmembrane region" description="Helical" evidence="16">
    <location>
        <begin position="1061"/>
        <end position="1084"/>
    </location>
</feature>
<dbReference type="PRINTS" id="PR00119">
    <property type="entry name" value="CATATPASE"/>
</dbReference>
<evidence type="ECO:0000259" key="19">
    <source>
        <dbReference type="Pfam" id="PF16209"/>
    </source>
</evidence>
<dbReference type="InterPro" id="IPR001757">
    <property type="entry name" value="P_typ_ATPase"/>
</dbReference>
<evidence type="ECO:0000256" key="9">
    <source>
        <dbReference type="ARBA" id="ARBA00022967"/>
    </source>
</evidence>
<feature type="transmembrane region" description="Helical" evidence="16">
    <location>
        <begin position="365"/>
        <end position="387"/>
    </location>
</feature>
<feature type="binding site" evidence="14">
    <location>
        <position position="867"/>
    </location>
    <ligand>
        <name>ATP</name>
        <dbReference type="ChEBI" id="CHEBI:30616"/>
    </ligand>
</feature>
<dbReference type="Pfam" id="PF16212">
    <property type="entry name" value="PhoLip_ATPase_C"/>
    <property type="match status" value="1"/>
</dbReference>
<feature type="binding site" evidence="14">
    <location>
        <position position="778"/>
    </location>
    <ligand>
        <name>ATP</name>
        <dbReference type="ChEBI" id="CHEBI:30616"/>
    </ligand>
</feature>
<evidence type="ECO:0000256" key="7">
    <source>
        <dbReference type="ARBA" id="ARBA00022840"/>
    </source>
</evidence>
<keyword evidence="9 16" id="KW-1278">Translocase</keyword>
<feature type="binding site" evidence="14">
    <location>
        <position position="776"/>
    </location>
    <ligand>
        <name>ATP</name>
        <dbReference type="ChEBI" id="CHEBI:30616"/>
    </ligand>
</feature>
<keyword evidence="7 14" id="KW-0067">ATP-binding</keyword>
<dbReference type="PROSITE" id="PS00154">
    <property type="entry name" value="ATPASE_E1_E2"/>
    <property type="match status" value="1"/>
</dbReference>
<dbReference type="SUPFAM" id="SSF81653">
    <property type="entry name" value="Calcium ATPase, transduction domain A"/>
    <property type="match status" value="1"/>
</dbReference>
<accession>A0A836G657</accession>
<dbReference type="GO" id="GO:0016887">
    <property type="term" value="F:ATP hydrolysis activity"/>
    <property type="evidence" value="ECO:0007669"/>
    <property type="project" value="InterPro"/>
</dbReference>
<feature type="domain" description="P-type ATPase C-terminal" evidence="20">
    <location>
        <begin position="921"/>
        <end position="1154"/>
    </location>
</feature>
<evidence type="ECO:0000256" key="2">
    <source>
        <dbReference type="ARBA" id="ARBA00004308"/>
    </source>
</evidence>
<keyword evidence="10 16" id="KW-1133">Transmembrane helix</keyword>
<dbReference type="FunFam" id="3.40.50.1000:FF:000084">
    <property type="entry name" value="Phospholipid-transporting ATPase"/>
    <property type="match status" value="1"/>
</dbReference>
<dbReference type="NCBIfam" id="TIGR01494">
    <property type="entry name" value="ATPase_P-type"/>
    <property type="match status" value="2"/>
</dbReference>
<comment type="cofactor">
    <cofactor evidence="15">
        <name>Mg(2+)</name>
        <dbReference type="ChEBI" id="CHEBI:18420"/>
    </cofactor>
</comment>
<feature type="binding site" evidence="14">
    <location>
        <position position="458"/>
    </location>
    <ligand>
        <name>ATP</name>
        <dbReference type="ChEBI" id="CHEBI:30616"/>
    </ligand>
</feature>
<dbReference type="SFLD" id="SFLDF00027">
    <property type="entry name" value="p-type_atpase"/>
    <property type="match status" value="1"/>
</dbReference>
<comment type="subcellular location">
    <subcellularLocation>
        <location evidence="2">Endomembrane system</location>
    </subcellularLocation>
    <subcellularLocation>
        <location evidence="1 16">Membrane</location>
        <topology evidence="1 16">Multi-pass membrane protein</topology>
    </subcellularLocation>
</comment>
<dbReference type="InterPro" id="IPR023299">
    <property type="entry name" value="ATPase_P-typ_cyto_dom_N"/>
</dbReference>
<dbReference type="Pfam" id="PF16209">
    <property type="entry name" value="PhoLip_ATPase_N"/>
    <property type="match status" value="1"/>
</dbReference>
<evidence type="ECO:0000256" key="10">
    <source>
        <dbReference type="ARBA" id="ARBA00022989"/>
    </source>
</evidence>
<dbReference type="SFLD" id="SFLDS00003">
    <property type="entry name" value="Haloacid_Dehalogenase"/>
    <property type="match status" value="1"/>
</dbReference>
<dbReference type="EC" id="7.6.2.1" evidence="16"/>
<dbReference type="Gene3D" id="3.40.1110.10">
    <property type="entry name" value="Calcium-transporting ATPase, cytoplasmic domain N"/>
    <property type="match status" value="1"/>
</dbReference>
<evidence type="ECO:0000313" key="21">
    <source>
        <dbReference type="EMBL" id="KAG5468781.1"/>
    </source>
</evidence>
<feature type="binding site" evidence="14">
    <location>
        <position position="457"/>
    </location>
    <ligand>
        <name>ATP</name>
        <dbReference type="ChEBI" id="CHEBI:30616"/>
    </ligand>
</feature>
<dbReference type="Pfam" id="PF13246">
    <property type="entry name" value="Cation_ATPase"/>
    <property type="match status" value="1"/>
</dbReference>
<evidence type="ECO:0000256" key="14">
    <source>
        <dbReference type="PIRSR" id="PIRSR606539-2"/>
    </source>
</evidence>
<dbReference type="PANTHER" id="PTHR24092">
    <property type="entry name" value="PROBABLE PHOSPHOLIPID-TRANSPORTING ATPASE"/>
    <property type="match status" value="1"/>
</dbReference>
<sequence>MRSWSRSPTKEMQHVRYKALRTGNDAGENRRGSASVLSGLSTSSTPGPQQRQRHRGRSRDRLVLDPHRSGAVSSVLAIPQLKKRTFRQWLREALNLTNSPSPNTRQIPFGCQPGEWSPVGYPSNAVDNRRYTLLTFLPLALLHQFQNLFNLFYLFLASSQLIPVLKVGFLFTYFSPLVLVVCLSLMKDALDEWKRFRRDRIANVEMYEKLTRSGDVVSVQSSHIQVGDLLILHQDQRVPADCIVLHTSEKTGTTFIRTDQLDGETDWKLRYPLNCTKSLSYAELGQLRFNVHCDAPHKDIYSFAATLDMASGQSDSITMENAVWSSCVVAAGTLVAAVVYTGRETRSALNSTGPRNKIGLIEHELNLIAVLCFSLLLLLSFLLVAQQQFRGDFAVMFVRFFILLSAIIPISMRVNVEVGRLWYSYDMSHDTNIPGTVARNTSLPEELGRLHYLFSDKTGTLTKNKMKFRVMQVGPDTVLTDRSTDRLACALQEYFGTGSGASDSQLTLDNVSARFGMGNAKQWSRDVQRVGDLIRAIVLCHNVSPVVGKETVVLSAHGEATPRSLGAHVAAPAAADMTTEPIDYQASSPDEVALVKFCRSLGVVLTYRDLTSMAFTVGDGAQLHAYTIVRVFPFSSERKCMGIILRERTGRCIGGNAQETVKFYMKGADVKMASVVRQTGWLEECCQELAQMGLRTLVYASRTLSEEIVGSFLQQYEAAMSILGEDRAEAIEAAMRLLETDMTLTGVTGVEDELQDDVVVCLETLGMCGIKVWMLTGDKVETATTIGRSTRLIPRHCRIEYLWAMDPPDIVHRLHELQEELSWALTSGGVVPPWTLVLDGNALSCCLSYPSCFAEVAKTAYSVVVARCSPTQKAAVVSVMRDCCRGARVAAIGDGGNDVSMIQAANVGIGIEGVEGKQASMAADFSITKFSHCLRLIMWHGRNSYQRTCRLSQFIMHRGIVYSVVQTVFSVLFAGTTMSVFNGYLLMGYSSVFTLAPAFALVLDEDFSESDVHEYPFLYKDLLKSRSMNTRTFLQWVWASFFQGGVMMLVTLQLFKSEMFQIVTIAYTSLLIAELGIIGGTAHLRILWQARRWRFFLFLSSEVVSLLMFFLAVVVLPDTFDRDFFFSWSCWWRISVICLASVLPLVIFQAVGKYILFNPRVAISCIGRRR</sequence>
<dbReference type="RefSeq" id="XP_067689488.1">
    <property type="nucleotide sequence ID" value="XM_067833385.1"/>
</dbReference>
<name>A0A836G657_LEIEN</name>
<dbReference type="GO" id="GO:0005524">
    <property type="term" value="F:ATP binding"/>
    <property type="evidence" value="ECO:0007669"/>
    <property type="project" value="UniProtKB-UniRule"/>
</dbReference>
<feature type="binding site" evidence="15">
    <location>
        <position position="458"/>
    </location>
    <ligand>
        <name>Mg(2+)</name>
        <dbReference type="ChEBI" id="CHEBI:18420"/>
    </ligand>
</feature>
<dbReference type="GO" id="GO:0000287">
    <property type="term" value="F:magnesium ion binding"/>
    <property type="evidence" value="ECO:0007669"/>
    <property type="project" value="UniProtKB-UniRule"/>
</dbReference>
<evidence type="ECO:0000256" key="6">
    <source>
        <dbReference type="ARBA" id="ARBA00022741"/>
    </source>
</evidence>
<evidence type="ECO:0000256" key="15">
    <source>
        <dbReference type="PIRSR" id="PIRSR606539-3"/>
    </source>
</evidence>
<evidence type="ECO:0000256" key="8">
    <source>
        <dbReference type="ARBA" id="ARBA00022842"/>
    </source>
</evidence>
<evidence type="ECO:0000259" key="18">
    <source>
        <dbReference type="Pfam" id="PF00122"/>
    </source>
</evidence>
<feature type="domain" description="P-type ATPase N-terminal" evidence="19">
    <location>
        <begin position="120"/>
        <end position="172"/>
    </location>
</feature>
<dbReference type="Gene3D" id="2.70.150.10">
    <property type="entry name" value="Calcium-transporting ATPase, cytoplasmic transduction domain A"/>
    <property type="match status" value="1"/>
</dbReference>
<dbReference type="GO" id="GO:0005768">
    <property type="term" value="C:endosome"/>
    <property type="evidence" value="ECO:0007669"/>
    <property type="project" value="TreeGrafter"/>
</dbReference>
<gene>
    <name evidence="21" type="ORF">CUR178_01617</name>
</gene>
<dbReference type="InterPro" id="IPR036412">
    <property type="entry name" value="HAD-like_sf"/>
</dbReference>
<dbReference type="GO" id="GO:0045332">
    <property type="term" value="P:phospholipid translocation"/>
    <property type="evidence" value="ECO:0007669"/>
    <property type="project" value="TreeGrafter"/>
</dbReference>
<evidence type="ECO:0000256" key="12">
    <source>
        <dbReference type="ARBA" id="ARBA00034036"/>
    </source>
</evidence>
<feature type="domain" description="P-type ATPase A" evidence="18">
    <location>
        <begin position="210"/>
        <end position="346"/>
    </location>
</feature>
<feature type="binding site" evidence="14">
    <location>
        <position position="695"/>
    </location>
    <ligand>
        <name>ATP</name>
        <dbReference type="ChEBI" id="CHEBI:30616"/>
    </ligand>
</feature>
<dbReference type="InterPro" id="IPR032630">
    <property type="entry name" value="P_typ_ATPase_c"/>
</dbReference>
<comment type="caution">
    <text evidence="21">The sequence shown here is derived from an EMBL/GenBank/DDBJ whole genome shotgun (WGS) entry which is preliminary data.</text>
</comment>
<comment type="catalytic activity">
    <reaction evidence="12 16">
        <text>ATP + H2O + phospholipidSide 1 = ADP + phosphate + phospholipidSide 2.</text>
        <dbReference type="EC" id="7.6.2.1"/>
    </reaction>
</comment>
<evidence type="ECO:0000256" key="11">
    <source>
        <dbReference type="ARBA" id="ARBA00023136"/>
    </source>
</evidence>
<proteinExistence type="inferred from homology"/>
<dbReference type="Pfam" id="PF00122">
    <property type="entry name" value="E1-E2_ATPase"/>
    <property type="match status" value="1"/>
</dbReference>
<dbReference type="SUPFAM" id="SSF56784">
    <property type="entry name" value="HAD-like"/>
    <property type="match status" value="1"/>
</dbReference>
<dbReference type="PANTHER" id="PTHR24092:SF5">
    <property type="entry name" value="PHOSPHOLIPID-TRANSPORTING ATPASE"/>
    <property type="match status" value="1"/>
</dbReference>
<dbReference type="GO" id="GO:0005802">
    <property type="term" value="C:trans-Golgi network"/>
    <property type="evidence" value="ECO:0007669"/>
    <property type="project" value="TreeGrafter"/>
</dbReference>
<keyword evidence="8 15" id="KW-0460">Magnesium</keyword>
<feature type="binding site" evidence="15">
    <location>
        <position position="894"/>
    </location>
    <ligand>
        <name>Mg(2+)</name>
        <dbReference type="ChEBI" id="CHEBI:18420"/>
    </ligand>
</feature>
<dbReference type="NCBIfam" id="TIGR01652">
    <property type="entry name" value="ATPase-Plipid"/>
    <property type="match status" value="1"/>
</dbReference>
<dbReference type="OrthoDB" id="377733at2759"/>
<dbReference type="InterPro" id="IPR023214">
    <property type="entry name" value="HAD_sf"/>
</dbReference>
<dbReference type="GO" id="GO:0006890">
    <property type="term" value="P:retrograde vesicle-mediated transport, Golgi to endoplasmic reticulum"/>
    <property type="evidence" value="ECO:0007669"/>
    <property type="project" value="TreeGrafter"/>
</dbReference>
<feature type="compositionally biased region" description="Low complexity" evidence="17">
    <location>
        <begin position="32"/>
        <end position="45"/>
    </location>
</feature>
<dbReference type="AlphaFoldDB" id="A0A836G657"/>
<evidence type="ECO:0000313" key="22">
    <source>
        <dbReference type="Proteomes" id="UP000674179"/>
    </source>
</evidence>
<dbReference type="InterPro" id="IPR044492">
    <property type="entry name" value="P_typ_ATPase_HD_dom"/>
</dbReference>
<protein>
    <recommendedName>
        <fullName evidence="16">Phospholipid-transporting ATPase</fullName>
        <ecNumber evidence="16">7.6.2.1</ecNumber>
    </recommendedName>
</protein>
<dbReference type="SUPFAM" id="SSF81665">
    <property type="entry name" value="Calcium ATPase, transmembrane domain M"/>
    <property type="match status" value="1"/>
</dbReference>
<feature type="binding site" evidence="14">
    <location>
        <position position="666"/>
    </location>
    <ligand>
        <name>ATP</name>
        <dbReference type="ChEBI" id="CHEBI:30616"/>
    </ligand>
</feature>
<feature type="binding site" evidence="14">
    <location>
        <position position="456"/>
    </location>
    <ligand>
        <name>ATP</name>
        <dbReference type="ChEBI" id="CHEBI:30616"/>
    </ligand>
</feature>
<dbReference type="SFLD" id="SFLDG00002">
    <property type="entry name" value="C1.7:_P-type_atpase_like"/>
    <property type="match status" value="1"/>
</dbReference>
<evidence type="ECO:0000256" key="5">
    <source>
        <dbReference type="ARBA" id="ARBA00022723"/>
    </source>
</evidence>
<dbReference type="GO" id="GO:0006897">
    <property type="term" value="P:endocytosis"/>
    <property type="evidence" value="ECO:0007669"/>
    <property type="project" value="TreeGrafter"/>
</dbReference>
<evidence type="ECO:0000256" key="13">
    <source>
        <dbReference type="PIRSR" id="PIRSR606539-1"/>
    </source>
</evidence>
<feature type="binding site" evidence="14">
    <location>
        <position position="898"/>
    </location>
    <ligand>
        <name>ATP</name>
        <dbReference type="ChEBI" id="CHEBI:30616"/>
    </ligand>
</feature>
<keyword evidence="5 15" id="KW-0479">Metal-binding</keyword>
<evidence type="ECO:0000256" key="17">
    <source>
        <dbReference type="SAM" id="MobiDB-lite"/>
    </source>
</evidence>
<feature type="transmembrane region" description="Helical" evidence="16">
    <location>
        <begin position="960"/>
        <end position="978"/>
    </location>
</feature>
<feature type="binding site" evidence="14">
    <location>
        <position position="873"/>
    </location>
    <ligand>
        <name>ATP</name>
        <dbReference type="ChEBI" id="CHEBI:30616"/>
    </ligand>
</feature>
<feature type="transmembrane region" description="Helical" evidence="16">
    <location>
        <begin position="1131"/>
        <end position="1151"/>
    </location>
</feature>
<feature type="transmembrane region" description="Helical" evidence="16">
    <location>
        <begin position="168"/>
        <end position="190"/>
    </location>
</feature>
<evidence type="ECO:0000256" key="3">
    <source>
        <dbReference type="ARBA" id="ARBA00008109"/>
    </source>
</evidence>
<dbReference type="GO" id="GO:0140326">
    <property type="term" value="F:ATPase-coupled intramembrane lipid transporter activity"/>
    <property type="evidence" value="ECO:0007669"/>
    <property type="project" value="UniProtKB-EC"/>
</dbReference>
<dbReference type="EMBL" id="JAFHKP010000034">
    <property type="protein sequence ID" value="KAG5468781.1"/>
    <property type="molecule type" value="Genomic_DNA"/>
</dbReference>
<keyword evidence="22" id="KW-1185">Reference proteome</keyword>
<dbReference type="KEGG" id="lenr:94168895"/>
<feature type="binding site" evidence="15">
    <location>
        <position position="898"/>
    </location>
    <ligand>
        <name>Mg(2+)</name>
        <dbReference type="ChEBI" id="CHEBI:18420"/>
    </ligand>
</feature>
<dbReference type="InterPro" id="IPR006539">
    <property type="entry name" value="P-type_ATPase_IV"/>
</dbReference>
<reference evidence="21 22" key="1">
    <citation type="submission" date="2021-02" db="EMBL/GenBank/DDBJ databases">
        <title>Leishmania (Mundinia) enrietti genome sequencing and assembly.</title>
        <authorList>
            <person name="Almutairi H."/>
            <person name="Gatherer D."/>
        </authorList>
    </citation>
    <scope>NUCLEOTIDE SEQUENCE [LARGE SCALE GENOMIC DNA]</scope>
    <source>
        <strain evidence="21">CUR178</strain>
    </source>
</reference>
<dbReference type="InterPro" id="IPR018303">
    <property type="entry name" value="ATPase_P-typ_P_site"/>
</dbReference>
<dbReference type="GeneID" id="94168895"/>
<dbReference type="Gene3D" id="3.40.50.1000">
    <property type="entry name" value="HAD superfamily/HAD-like"/>
    <property type="match status" value="1"/>
</dbReference>